<dbReference type="PANTHER" id="PTHR48063:SF112">
    <property type="entry name" value="RECEPTOR LIKE PROTEIN 30-LIKE"/>
    <property type="match status" value="1"/>
</dbReference>
<dbReference type="EMBL" id="JAGFBR010000013">
    <property type="protein sequence ID" value="KAH0456613.1"/>
    <property type="molecule type" value="Genomic_DNA"/>
</dbReference>
<organism evidence="11 12">
    <name type="scientific">Dendrobium chrysotoxum</name>
    <name type="common">Orchid</name>
    <dbReference type="NCBI Taxonomy" id="161865"/>
    <lineage>
        <taxon>Eukaryota</taxon>
        <taxon>Viridiplantae</taxon>
        <taxon>Streptophyta</taxon>
        <taxon>Embryophyta</taxon>
        <taxon>Tracheophyta</taxon>
        <taxon>Spermatophyta</taxon>
        <taxon>Magnoliopsida</taxon>
        <taxon>Liliopsida</taxon>
        <taxon>Asparagales</taxon>
        <taxon>Orchidaceae</taxon>
        <taxon>Epidendroideae</taxon>
        <taxon>Malaxideae</taxon>
        <taxon>Dendrobiinae</taxon>
        <taxon>Dendrobium</taxon>
    </lineage>
</organism>
<accession>A0AAV7GLR7</accession>
<dbReference type="Pfam" id="PF08263">
    <property type="entry name" value="LRRNT_2"/>
    <property type="match status" value="1"/>
</dbReference>
<comment type="caution">
    <text evidence="11">The sequence shown here is derived from an EMBL/GenBank/DDBJ whole genome shotgun (WGS) entry which is preliminary data.</text>
</comment>
<proteinExistence type="predicted"/>
<evidence type="ECO:0000256" key="8">
    <source>
        <dbReference type="ARBA" id="ARBA00023180"/>
    </source>
</evidence>
<evidence type="ECO:0000256" key="7">
    <source>
        <dbReference type="ARBA" id="ARBA00023136"/>
    </source>
</evidence>
<keyword evidence="7" id="KW-0472">Membrane</keyword>
<name>A0AAV7GLR7_DENCH</name>
<feature type="signal peptide" evidence="9">
    <location>
        <begin position="1"/>
        <end position="23"/>
    </location>
</feature>
<keyword evidence="5" id="KW-0677">Repeat</keyword>
<evidence type="ECO:0000313" key="12">
    <source>
        <dbReference type="Proteomes" id="UP000775213"/>
    </source>
</evidence>
<evidence type="ECO:0000256" key="3">
    <source>
        <dbReference type="ARBA" id="ARBA00022692"/>
    </source>
</evidence>
<keyword evidence="3" id="KW-0812">Transmembrane</keyword>
<feature type="domain" description="Leucine-rich repeat-containing N-terminal plant-type" evidence="10">
    <location>
        <begin position="39"/>
        <end position="76"/>
    </location>
</feature>
<evidence type="ECO:0000259" key="10">
    <source>
        <dbReference type="Pfam" id="PF08263"/>
    </source>
</evidence>
<protein>
    <recommendedName>
        <fullName evidence="10">Leucine-rich repeat-containing N-terminal plant-type domain-containing protein</fullName>
    </recommendedName>
</protein>
<dbReference type="AlphaFoldDB" id="A0AAV7GLR7"/>
<evidence type="ECO:0000256" key="2">
    <source>
        <dbReference type="ARBA" id="ARBA00022614"/>
    </source>
</evidence>
<evidence type="ECO:0000313" key="11">
    <source>
        <dbReference type="EMBL" id="KAH0456613.1"/>
    </source>
</evidence>
<feature type="chain" id="PRO_5043316715" description="Leucine-rich repeat-containing N-terminal plant-type domain-containing protein" evidence="9">
    <location>
        <begin position="24"/>
        <end position="220"/>
    </location>
</feature>
<dbReference type="PANTHER" id="PTHR48063">
    <property type="entry name" value="LRR RECEPTOR-LIKE KINASE"/>
    <property type="match status" value="1"/>
</dbReference>
<sequence length="220" mass="25398">MERVKLLLLLLLALLFNYMSVGSEDNLIVDKQQRHCNIEEREALISFKKSLYDPLLLLSNWDIDKDYYRWKGVGCNKTTNHVITLDFSWALCFNISEGCALFATSFIPSLFRLQYLETLILTGPLPKSLKLLDAMSIKNKRLEPWILLDGFRFPFTDHSFFNKHVPISLEITLPDSLTIDVKGIERSYSNIRVGNCHLQQNVVPPLSQRIKAMKLSSENF</sequence>
<dbReference type="Gene3D" id="3.80.10.10">
    <property type="entry name" value="Ribonuclease Inhibitor"/>
    <property type="match status" value="1"/>
</dbReference>
<comment type="subcellular location">
    <subcellularLocation>
        <location evidence="1">Membrane</location>
        <topology evidence="1">Single-pass type I membrane protein</topology>
    </subcellularLocation>
</comment>
<keyword evidence="4 9" id="KW-0732">Signal</keyword>
<evidence type="ECO:0000256" key="4">
    <source>
        <dbReference type="ARBA" id="ARBA00022729"/>
    </source>
</evidence>
<keyword evidence="2" id="KW-0433">Leucine-rich repeat</keyword>
<evidence type="ECO:0000256" key="1">
    <source>
        <dbReference type="ARBA" id="ARBA00004479"/>
    </source>
</evidence>
<dbReference type="GO" id="GO:0016020">
    <property type="term" value="C:membrane"/>
    <property type="evidence" value="ECO:0007669"/>
    <property type="project" value="UniProtKB-SubCell"/>
</dbReference>
<keyword evidence="12" id="KW-1185">Reference proteome</keyword>
<dbReference type="InterPro" id="IPR046956">
    <property type="entry name" value="RLP23-like"/>
</dbReference>
<dbReference type="InterPro" id="IPR032675">
    <property type="entry name" value="LRR_dom_sf"/>
</dbReference>
<evidence type="ECO:0000256" key="9">
    <source>
        <dbReference type="SAM" id="SignalP"/>
    </source>
</evidence>
<dbReference type="Proteomes" id="UP000775213">
    <property type="component" value="Unassembled WGS sequence"/>
</dbReference>
<keyword evidence="8" id="KW-0325">Glycoprotein</keyword>
<evidence type="ECO:0000256" key="6">
    <source>
        <dbReference type="ARBA" id="ARBA00022989"/>
    </source>
</evidence>
<dbReference type="InterPro" id="IPR013210">
    <property type="entry name" value="LRR_N_plant-typ"/>
</dbReference>
<gene>
    <name evidence="11" type="ORF">IEQ34_014520</name>
</gene>
<evidence type="ECO:0000256" key="5">
    <source>
        <dbReference type="ARBA" id="ARBA00022737"/>
    </source>
</evidence>
<keyword evidence="6" id="KW-1133">Transmembrane helix</keyword>
<reference evidence="11 12" key="1">
    <citation type="journal article" date="2021" name="Hortic Res">
        <title>Chromosome-scale assembly of the Dendrobium chrysotoxum genome enhances the understanding of orchid evolution.</title>
        <authorList>
            <person name="Zhang Y."/>
            <person name="Zhang G.Q."/>
            <person name="Zhang D."/>
            <person name="Liu X.D."/>
            <person name="Xu X.Y."/>
            <person name="Sun W.H."/>
            <person name="Yu X."/>
            <person name="Zhu X."/>
            <person name="Wang Z.W."/>
            <person name="Zhao X."/>
            <person name="Zhong W.Y."/>
            <person name="Chen H."/>
            <person name="Yin W.L."/>
            <person name="Huang T."/>
            <person name="Niu S.C."/>
            <person name="Liu Z.J."/>
        </authorList>
    </citation>
    <scope>NUCLEOTIDE SEQUENCE [LARGE SCALE GENOMIC DNA]</scope>
    <source>
        <strain evidence="11">Lindl</strain>
    </source>
</reference>